<organism evidence="3 4">
    <name type="scientific">Callorhinchus milii</name>
    <name type="common">Ghost shark</name>
    <dbReference type="NCBI Taxonomy" id="7868"/>
    <lineage>
        <taxon>Eukaryota</taxon>
        <taxon>Metazoa</taxon>
        <taxon>Chordata</taxon>
        <taxon>Craniata</taxon>
        <taxon>Vertebrata</taxon>
        <taxon>Chondrichthyes</taxon>
        <taxon>Holocephali</taxon>
        <taxon>Chimaeriformes</taxon>
        <taxon>Callorhinchidae</taxon>
        <taxon>Callorhinchus</taxon>
    </lineage>
</organism>
<dbReference type="GO" id="GO:0061564">
    <property type="term" value="P:axon development"/>
    <property type="evidence" value="ECO:0007669"/>
    <property type="project" value="TreeGrafter"/>
</dbReference>
<reference evidence="3" key="5">
    <citation type="submission" date="2025-09" db="UniProtKB">
        <authorList>
            <consortium name="Ensembl"/>
        </authorList>
    </citation>
    <scope>IDENTIFICATION</scope>
</reference>
<dbReference type="InterPro" id="IPR032661">
    <property type="entry name" value="ATOH1_bHLH"/>
</dbReference>
<keyword evidence="4" id="KW-1185">Reference proteome</keyword>
<dbReference type="GO" id="GO:0005634">
    <property type="term" value="C:nucleus"/>
    <property type="evidence" value="ECO:0007669"/>
    <property type="project" value="TreeGrafter"/>
</dbReference>
<dbReference type="STRING" id="7868.ENSCMIP00000001222"/>
<evidence type="ECO:0000259" key="2">
    <source>
        <dbReference type="PROSITE" id="PS50888"/>
    </source>
</evidence>
<dbReference type="GO" id="GO:0000981">
    <property type="term" value="F:DNA-binding transcription factor activity, RNA polymerase II-specific"/>
    <property type="evidence" value="ECO:0007669"/>
    <property type="project" value="TreeGrafter"/>
</dbReference>
<dbReference type="InterPro" id="IPR036638">
    <property type="entry name" value="HLH_DNA-bd_sf"/>
</dbReference>
<evidence type="ECO:0000313" key="3">
    <source>
        <dbReference type="Ensembl" id="ENSCMIP00000001222.1"/>
    </source>
</evidence>
<dbReference type="SMART" id="SM00353">
    <property type="entry name" value="HLH"/>
    <property type="match status" value="1"/>
</dbReference>
<name>A0A4W3GEC3_CALMI</name>
<dbReference type="GO" id="GO:0045944">
    <property type="term" value="P:positive regulation of transcription by RNA polymerase II"/>
    <property type="evidence" value="ECO:0007669"/>
    <property type="project" value="TreeGrafter"/>
</dbReference>
<dbReference type="CDD" id="cd19713">
    <property type="entry name" value="bHLH_TS_ATOH1"/>
    <property type="match status" value="1"/>
</dbReference>
<proteinExistence type="predicted"/>
<reference evidence="4" key="1">
    <citation type="journal article" date="2006" name="Science">
        <title>Ancient noncoding elements conserved in the human genome.</title>
        <authorList>
            <person name="Venkatesh B."/>
            <person name="Kirkness E.F."/>
            <person name="Loh Y.H."/>
            <person name="Halpern A.L."/>
            <person name="Lee A.P."/>
            <person name="Johnson J."/>
            <person name="Dandona N."/>
            <person name="Viswanathan L.D."/>
            <person name="Tay A."/>
            <person name="Venter J.C."/>
            <person name="Strausberg R.L."/>
            <person name="Brenner S."/>
        </authorList>
    </citation>
    <scope>NUCLEOTIDE SEQUENCE [LARGE SCALE GENOMIC DNA]</scope>
</reference>
<dbReference type="Proteomes" id="UP000314986">
    <property type="component" value="Unassembled WGS sequence"/>
</dbReference>
<dbReference type="SUPFAM" id="SSF47459">
    <property type="entry name" value="HLH, helix-loop-helix DNA-binding domain"/>
    <property type="match status" value="1"/>
</dbReference>
<feature type="domain" description="BHLH" evidence="2">
    <location>
        <begin position="52"/>
        <end position="103"/>
    </location>
</feature>
<dbReference type="Gene3D" id="4.10.280.10">
    <property type="entry name" value="Helix-loop-helix DNA-binding domain"/>
    <property type="match status" value="1"/>
</dbReference>
<dbReference type="PANTHER" id="PTHR19290">
    <property type="entry name" value="BASIC HELIX-LOOP-HELIX PROTEIN NEUROGENIN-RELATED"/>
    <property type="match status" value="1"/>
</dbReference>
<protein>
    <recommendedName>
        <fullName evidence="2">BHLH domain-containing protein</fullName>
    </recommendedName>
</protein>
<dbReference type="InterPro" id="IPR050359">
    <property type="entry name" value="bHLH_transcription_factors"/>
</dbReference>
<accession>A0A4W3GEC3</accession>
<reference evidence="4" key="2">
    <citation type="journal article" date="2007" name="PLoS Biol.">
        <title>Survey sequencing and comparative analysis of the elephant shark (Callorhinchus milii) genome.</title>
        <authorList>
            <person name="Venkatesh B."/>
            <person name="Kirkness E.F."/>
            <person name="Loh Y.H."/>
            <person name="Halpern A.L."/>
            <person name="Lee A.P."/>
            <person name="Johnson J."/>
            <person name="Dandona N."/>
            <person name="Viswanathan L.D."/>
            <person name="Tay A."/>
            <person name="Venter J.C."/>
            <person name="Strausberg R.L."/>
            <person name="Brenner S."/>
        </authorList>
    </citation>
    <scope>NUCLEOTIDE SEQUENCE [LARGE SCALE GENOMIC DNA]</scope>
</reference>
<reference evidence="3" key="4">
    <citation type="submission" date="2025-08" db="UniProtKB">
        <authorList>
            <consortium name="Ensembl"/>
        </authorList>
    </citation>
    <scope>IDENTIFICATION</scope>
</reference>
<dbReference type="PANTHER" id="PTHR19290:SF82">
    <property type="entry name" value="TRANSCRIPTION FACTOR ATOH1"/>
    <property type="match status" value="1"/>
</dbReference>
<evidence type="ECO:0000313" key="4">
    <source>
        <dbReference type="Proteomes" id="UP000314986"/>
    </source>
</evidence>
<dbReference type="InterPro" id="IPR011598">
    <property type="entry name" value="bHLH_dom"/>
</dbReference>
<dbReference type="GO" id="GO:0070888">
    <property type="term" value="F:E-box binding"/>
    <property type="evidence" value="ECO:0007669"/>
    <property type="project" value="TreeGrafter"/>
</dbReference>
<dbReference type="Ensembl" id="ENSCMIT00000001282.1">
    <property type="protein sequence ID" value="ENSCMIP00000001222.1"/>
    <property type="gene ID" value="ENSCMIG00000000821.1"/>
</dbReference>
<dbReference type="GeneTree" id="ENSGT00940000160064"/>
<reference evidence="4" key="3">
    <citation type="journal article" date="2014" name="Nature">
        <title>Elephant shark genome provides unique insights into gnathostome evolution.</title>
        <authorList>
            <consortium name="International Elephant Shark Genome Sequencing Consortium"/>
            <person name="Venkatesh B."/>
            <person name="Lee A.P."/>
            <person name="Ravi V."/>
            <person name="Maurya A.K."/>
            <person name="Lian M.M."/>
            <person name="Swann J.B."/>
            <person name="Ohta Y."/>
            <person name="Flajnik M.F."/>
            <person name="Sutoh Y."/>
            <person name="Kasahara M."/>
            <person name="Hoon S."/>
            <person name="Gangu V."/>
            <person name="Roy S.W."/>
            <person name="Irimia M."/>
            <person name="Korzh V."/>
            <person name="Kondrychyn I."/>
            <person name="Lim Z.W."/>
            <person name="Tay B.H."/>
            <person name="Tohari S."/>
            <person name="Kong K.W."/>
            <person name="Ho S."/>
            <person name="Lorente-Galdos B."/>
            <person name="Quilez J."/>
            <person name="Marques-Bonet T."/>
            <person name="Raney B.J."/>
            <person name="Ingham P.W."/>
            <person name="Tay A."/>
            <person name="Hillier L.W."/>
            <person name="Minx P."/>
            <person name="Boehm T."/>
            <person name="Wilson R.K."/>
            <person name="Brenner S."/>
            <person name="Warren W.C."/>
        </authorList>
    </citation>
    <scope>NUCLEOTIDE SEQUENCE [LARGE SCALE GENOMIC DNA]</scope>
</reference>
<dbReference type="InParanoid" id="A0A4W3GEC3"/>
<sequence length="151" mass="16411">MGCHVCPIHQPLPLAIGTCQPHLHLGERCEHGSRGGVAGDGAGTGALPAPGRRRLAANARERRRMHGLNRAFDELRKVIPALEDKKLSKYETLQMAQMYIAELNHLLHSAAQQQGGEEETETSGPPSPPPGHLPETLSPPRLDTAHKEFET</sequence>
<dbReference type="GO" id="GO:0046983">
    <property type="term" value="F:protein dimerization activity"/>
    <property type="evidence" value="ECO:0007669"/>
    <property type="project" value="InterPro"/>
</dbReference>
<dbReference type="PROSITE" id="PS50888">
    <property type="entry name" value="BHLH"/>
    <property type="match status" value="1"/>
</dbReference>
<feature type="region of interest" description="Disordered" evidence="1">
    <location>
        <begin position="108"/>
        <end position="151"/>
    </location>
</feature>
<evidence type="ECO:0000256" key="1">
    <source>
        <dbReference type="SAM" id="MobiDB-lite"/>
    </source>
</evidence>
<dbReference type="AlphaFoldDB" id="A0A4W3GEC3"/>
<dbReference type="GO" id="GO:0007423">
    <property type="term" value="P:sensory organ development"/>
    <property type="evidence" value="ECO:0007669"/>
    <property type="project" value="TreeGrafter"/>
</dbReference>
<dbReference type="Pfam" id="PF00010">
    <property type="entry name" value="HLH"/>
    <property type="match status" value="1"/>
</dbReference>